<dbReference type="InterPro" id="IPR035518">
    <property type="entry name" value="DPG_synthase"/>
</dbReference>
<sequence>MNTILTWILILLAVSIGLLYFLVWLFSHNPREAYPSELKYFTNDGETGSHMLPERNSPASDDIYLSIVIPCYNETSRLKEMLIEAVSHLEKQFHGKYEILIVDDGSTDGTAEYALKLANKLELSPHTMRVIKFVENRGKGGAVCHGLQIARGEYVMFADADGASKFSDMDKLVESVRKMDKGKPEEIPAVAVGSRAHMVNTDAVVKRAFIRNLLMYGLHTLVYIFGIRDVKDTQCGFKLFNKAAVKIICPLMHTEGWIFDVEMLILAERRDINVSEVPISWHEVKGSKMVLARDSLNMGIDLVVTRMAYILGVYSDKNKNDHKLKTA</sequence>
<feature type="domain" description="Glycosyltransferase 2-like" evidence="14">
    <location>
        <begin position="66"/>
        <end position="178"/>
    </location>
</feature>
<evidence type="ECO:0000256" key="12">
    <source>
        <dbReference type="ARBA" id="ARBA00045097"/>
    </source>
</evidence>
<dbReference type="Pfam" id="PF00535">
    <property type="entry name" value="Glycos_transf_2"/>
    <property type="match status" value="1"/>
</dbReference>
<dbReference type="InterPro" id="IPR029044">
    <property type="entry name" value="Nucleotide-diphossugar_trans"/>
</dbReference>
<gene>
    <name evidence="15" type="primary">ALG5</name>
    <name evidence="15" type="ORF">DEBR0S3_05556G</name>
</gene>
<dbReference type="CDD" id="cd04188">
    <property type="entry name" value="DPG_synthase"/>
    <property type="match status" value="1"/>
</dbReference>
<keyword evidence="11 13" id="KW-0472">Membrane</keyword>
<evidence type="ECO:0000259" key="14">
    <source>
        <dbReference type="Pfam" id="PF00535"/>
    </source>
</evidence>
<evidence type="ECO:0000256" key="3">
    <source>
        <dbReference type="ARBA" id="ARBA00006739"/>
    </source>
</evidence>
<dbReference type="Gene3D" id="3.90.550.10">
    <property type="entry name" value="Spore Coat Polysaccharide Biosynthesis Protein SpsA, Chain A"/>
    <property type="match status" value="1"/>
</dbReference>
<dbReference type="AlphaFoldDB" id="A0A7D9CXI4"/>
<dbReference type="EC" id="2.4.1.117" evidence="4"/>
<evidence type="ECO:0000256" key="1">
    <source>
        <dbReference type="ARBA" id="ARBA00004389"/>
    </source>
</evidence>
<dbReference type="EMBL" id="CABFWN010000003">
    <property type="protein sequence ID" value="VUG18237.1"/>
    <property type="molecule type" value="Genomic_DNA"/>
</dbReference>
<evidence type="ECO:0000256" key="11">
    <source>
        <dbReference type="ARBA" id="ARBA00023136"/>
    </source>
</evidence>
<evidence type="ECO:0000256" key="9">
    <source>
        <dbReference type="ARBA" id="ARBA00022968"/>
    </source>
</evidence>
<dbReference type="GO" id="GO:0005789">
    <property type="term" value="C:endoplasmic reticulum membrane"/>
    <property type="evidence" value="ECO:0007669"/>
    <property type="project" value="UniProtKB-SubCell"/>
</dbReference>
<proteinExistence type="inferred from homology"/>
<keyword evidence="10 13" id="KW-1133">Transmembrane helix</keyword>
<comment type="similarity">
    <text evidence="3">Belongs to the glycosyltransferase 2 family.</text>
</comment>
<accession>A0A7D9CXI4</accession>
<reference evidence="15 16" key="1">
    <citation type="submission" date="2019-07" db="EMBL/GenBank/DDBJ databases">
        <authorList>
            <person name="Friedrich A."/>
            <person name="Schacherer J."/>
        </authorList>
    </citation>
    <scope>NUCLEOTIDE SEQUENCE [LARGE SCALE GENOMIC DNA]</scope>
</reference>
<protein>
    <recommendedName>
        <fullName evidence="4">dolichyl-phosphate beta-glucosyltransferase</fullName>
        <ecNumber evidence="4">2.4.1.117</ecNumber>
    </recommendedName>
</protein>
<dbReference type="GO" id="GO:0006487">
    <property type="term" value="P:protein N-linked glycosylation"/>
    <property type="evidence" value="ECO:0007669"/>
    <property type="project" value="TreeGrafter"/>
</dbReference>
<name>A0A7D9CXI4_DEKBR</name>
<dbReference type="GO" id="GO:0004581">
    <property type="term" value="F:dolichyl-phosphate beta-glucosyltransferase activity"/>
    <property type="evidence" value="ECO:0007669"/>
    <property type="project" value="UniProtKB-EC"/>
</dbReference>
<evidence type="ECO:0000313" key="15">
    <source>
        <dbReference type="EMBL" id="VUG18237.1"/>
    </source>
</evidence>
<dbReference type="Proteomes" id="UP000478008">
    <property type="component" value="Unassembled WGS sequence"/>
</dbReference>
<keyword evidence="16" id="KW-1185">Reference proteome</keyword>
<comment type="subcellular location">
    <subcellularLocation>
        <location evidence="1">Endoplasmic reticulum membrane</location>
        <topology evidence="1">Single-pass membrane protein</topology>
    </subcellularLocation>
</comment>
<evidence type="ECO:0000256" key="7">
    <source>
        <dbReference type="ARBA" id="ARBA00022692"/>
    </source>
</evidence>
<evidence type="ECO:0000256" key="13">
    <source>
        <dbReference type="SAM" id="Phobius"/>
    </source>
</evidence>
<comment type="pathway">
    <text evidence="2">Protein modification; protein glycosylation.</text>
</comment>
<dbReference type="InterPro" id="IPR001173">
    <property type="entry name" value="Glyco_trans_2-like"/>
</dbReference>
<evidence type="ECO:0000256" key="8">
    <source>
        <dbReference type="ARBA" id="ARBA00022824"/>
    </source>
</evidence>
<keyword evidence="7 13" id="KW-0812">Transmembrane</keyword>
<evidence type="ECO:0000256" key="2">
    <source>
        <dbReference type="ARBA" id="ARBA00004922"/>
    </source>
</evidence>
<evidence type="ECO:0000256" key="4">
    <source>
        <dbReference type="ARBA" id="ARBA00012583"/>
    </source>
</evidence>
<evidence type="ECO:0000256" key="10">
    <source>
        <dbReference type="ARBA" id="ARBA00022989"/>
    </source>
</evidence>
<keyword evidence="5" id="KW-0328">Glycosyltransferase</keyword>
<comment type="catalytic activity">
    <reaction evidence="12">
        <text>a di-trans,poly-cis-dolichyl phosphate + UDP-alpha-D-glucose = a di-trans,poly-cis-dolichyl beta-D-glucosyl phosphate + UDP</text>
        <dbReference type="Rhea" id="RHEA:15401"/>
        <dbReference type="Rhea" id="RHEA-COMP:19498"/>
        <dbReference type="Rhea" id="RHEA-COMP:19502"/>
        <dbReference type="ChEBI" id="CHEBI:57525"/>
        <dbReference type="ChEBI" id="CHEBI:57683"/>
        <dbReference type="ChEBI" id="CHEBI:58223"/>
        <dbReference type="ChEBI" id="CHEBI:58885"/>
        <dbReference type="EC" id="2.4.1.117"/>
    </reaction>
    <physiologicalReaction direction="left-to-right" evidence="12">
        <dbReference type="Rhea" id="RHEA:15402"/>
    </physiologicalReaction>
</comment>
<evidence type="ECO:0000256" key="6">
    <source>
        <dbReference type="ARBA" id="ARBA00022679"/>
    </source>
</evidence>
<evidence type="ECO:0000313" key="16">
    <source>
        <dbReference type="Proteomes" id="UP000478008"/>
    </source>
</evidence>
<organism evidence="15 16">
    <name type="scientific">Dekkera bruxellensis</name>
    <name type="common">Brettanomyces custersii</name>
    <dbReference type="NCBI Taxonomy" id="5007"/>
    <lineage>
        <taxon>Eukaryota</taxon>
        <taxon>Fungi</taxon>
        <taxon>Dikarya</taxon>
        <taxon>Ascomycota</taxon>
        <taxon>Saccharomycotina</taxon>
        <taxon>Pichiomycetes</taxon>
        <taxon>Pichiales</taxon>
        <taxon>Pichiaceae</taxon>
        <taxon>Brettanomyces</taxon>
    </lineage>
</organism>
<evidence type="ECO:0000256" key="5">
    <source>
        <dbReference type="ARBA" id="ARBA00022676"/>
    </source>
</evidence>
<keyword evidence="9" id="KW-0735">Signal-anchor</keyword>
<dbReference type="SUPFAM" id="SSF53448">
    <property type="entry name" value="Nucleotide-diphospho-sugar transferases"/>
    <property type="match status" value="1"/>
</dbReference>
<keyword evidence="6" id="KW-0808">Transferase</keyword>
<keyword evidence="8" id="KW-0256">Endoplasmic reticulum</keyword>
<dbReference type="PANTHER" id="PTHR10859">
    <property type="entry name" value="GLYCOSYL TRANSFERASE"/>
    <property type="match status" value="1"/>
</dbReference>
<dbReference type="PANTHER" id="PTHR10859:SF91">
    <property type="entry name" value="DOLICHYL-PHOSPHATE BETA-GLUCOSYLTRANSFERASE"/>
    <property type="match status" value="1"/>
</dbReference>
<feature type="transmembrane region" description="Helical" evidence="13">
    <location>
        <begin position="6"/>
        <end position="26"/>
    </location>
</feature>